<dbReference type="SUPFAM" id="SSF51735">
    <property type="entry name" value="NAD(P)-binding Rossmann-fold domains"/>
    <property type="match status" value="1"/>
</dbReference>
<gene>
    <name evidence="2" type="ORF">NL53_05010</name>
</gene>
<accession>A0ABR4YDY3</accession>
<comment type="caution">
    <text evidence="2">The sequence shown here is derived from an EMBL/GenBank/DDBJ whole genome shotgun (WGS) entry which is preliminary data.</text>
</comment>
<protein>
    <recommendedName>
        <fullName evidence="1">NAD-dependent epimerase/dehydratase domain-containing protein</fullName>
    </recommendedName>
</protein>
<dbReference type="InterPro" id="IPR036291">
    <property type="entry name" value="NAD(P)-bd_dom_sf"/>
</dbReference>
<dbReference type="EMBL" id="JRWM01000005">
    <property type="protein sequence ID" value="KHA61678.1"/>
    <property type="molecule type" value="Genomic_DNA"/>
</dbReference>
<evidence type="ECO:0000313" key="2">
    <source>
        <dbReference type="EMBL" id="KHA61678.1"/>
    </source>
</evidence>
<proteinExistence type="predicted"/>
<evidence type="ECO:0000259" key="1">
    <source>
        <dbReference type="Pfam" id="PF01370"/>
    </source>
</evidence>
<feature type="domain" description="NAD-dependent epimerase/dehydratase" evidence="1">
    <location>
        <begin position="8"/>
        <end position="212"/>
    </location>
</feature>
<evidence type="ECO:0000313" key="3">
    <source>
        <dbReference type="Proteomes" id="UP000030520"/>
    </source>
</evidence>
<dbReference type="InterPro" id="IPR001509">
    <property type="entry name" value="Epimerase_deHydtase"/>
</dbReference>
<keyword evidence="3" id="KW-1185">Reference proteome</keyword>
<name>A0ABR4YDY3_9VIBR</name>
<reference evidence="2 3" key="1">
    <citation type="submission" date="2014-10" db="EMBL/GenBank/DDBJ databases">
        <title>Genome sequencing of Vibrio variabilis T01.</title>
        <authorList>
            <person name="Chan K.-G."/>
            <person name="Mohamad N.I."/>
        </authorList>
    </citation>
    <scope>NUCLEOTIDE SEQUENCE [LARGE SCALE GENOMIC DNA]</scope>
    <source>
        <strain evidence="2 3">T01</strain>
    </source>
</reference>
<dbReference type="InterPro" id="IPR050177">
    <property type="entry name" value="Lipid_A_modif_metabolic_enz"/>
</dbReference>
<sequence length="295" mass="33622">MSFEESKILITGSTGYIGKNVQKGFVNRCLNYDVLVNKFPFEVDFELNFEGYSFIIHAAGLAHGNQKSVEHSYNVNYKFPLELAKIAKRDGIKCFIFLSSASLYTPKRNGLLSEGDPIAAKNFLLQHKLRAENELLQMSTTNFSVVILRLPLVYSLDAPANFSKLIRISLLSKVQPFGLANNKKSYLSVDNLVDALAAVVLSNNRNSGVYNLTDNRDLSLRELVALIRKSNSLATFHIPIPIHVFYLFLRLLKREDLFSLIFREHVISCKKFMSYYNWKPKVTPEDTLNIERNSR</sequence>
<organism evidence="2 3">
    <name type="scientific">Vibrio variabilis</name>
    <dbReference type="NCBI Taxonomy" id="990271"/>
    <lineage>
        <taxon>Bacteria</taxon>
        <taxon>Pseudomonadati</taxon>
        <taxon>Pseudomonadota</taxon>
        <taxon>Gammaproteobacteria</taxon>
        <taxon>Vibrionales</taxon>
        <taxon>Vibrionaceae</taxon>
        <taxon>Vibrio</taxon>
    </lineage>
</organism>
<dbReference type="PANTHER" id="PTHR43245">
    <property type="entry name" value="BIFUNCTIONAL POLYMYXIN RESISTANCE PROTEIN ARNA"/>
    <property type="match status" value="1"/>
</dbReference>
<dbReference type="Gene3D" id="3.40.50.720">
    <property type="entry name" value="NAD(P)-binding Rossmann-like Domain"/>
    <property type="match status" value="1"/>
</dbReference>
<dbReference type="PANTHER" id="PTHR43245:SF58">
    <property type="entry name" value="BLL5923 PROTEIN"/>
    <property type="match status" value="1"/>
</dbReference>
<dbReference type="Pfam" id="PF01370">
    <property type="entry name" value="Epimerase"/>
    <property type="match status" value="1"/>
</dbReference>
<dbReference type="Proteomes" id="UP000030520">
    <property type="component" value="Unassembled WGS sequence"/>
</dbReference>